<sequence length="435" mass="50359">MKESVARERMRLLIERYYRLNRVTVSDDTSLFVRELANELGLPVLSVPSGSPCLTWTVPRKWVVREAYIARENGERIADFDWNPLYLNSYSVPFTGTLTRDELLKHVHVHPVHEDRLIYLNRWQYHLKQTQWAFSLPASTVRTMTDETYFVRIDTAFEDGTLDMIDWTLPGRSPETVFFGAHTCHPAQVNDGIACIAVLVELFRHLASLPEREYTYRLILGPEYYAAAVLLQYGENVDRLRYGYYLDMMANPLPVSYSRSFRGDSYADRIARSVLQGYEAGRHDAPYRSLYGNDEMFYDGPGFEIPTVCLSRHPFAYYHTDWDDLDRCDFGKLEESLAMLKDIVGTFETDCVPVRLFDGPLYLSKYDLYIDPLIDRKGYEALQEIQILMNGRRSCLEIAELAGVRFSFVRAFVDELIRHGLAREAGRIPQLEAVQ</sequence>
<evidence type="ECO:0000313" key="3">
    <source>
        <dbReference type="EMBL" id="MBB6671702.1"/>
    </source>
</evidence>
<feature type="domain" description="DUF2172" evidence="1">
    <location>
        <begin position="61"/>
        <end position="155"/>
    </location>
</feature>
<organism evidence="3 4">
    <name type="scientific">Cohnella nanjingensis</name>
    <dbReference type="NCBI Taxonomy" id="1387779"/>
    <lineage>
        <taxon>Bacteria</taxon>
        <taxon>Bacillati</taxon>
        <taxon>Bacillota</taxon>
        <taxon>Bacilli</taxon>
        <taxon>Bacillales</taxon>
        <taxon>Paenibacillaceae</taxon>
        <taxon>Cohnella</taxon>
    </lineage>
</organism>
<proteinExistence type="predicted"/>
<accession>A0A7X0RQB9</accession>
<comment type="caution">
    <text evidence="3">The sequence shown here is derived from an EMBL/GenBank/DDBJ whole genome shotgun (WGS) entry which is preliminary data.</text>
</comment>
<protein>
    <submittedName>
        <fullName evidence="3">DUF4910 domain-containing protein</fullName>
    </submittedName>
</protein>
<keyword evidence="4" id="KW-1185">Reference proteome</keyword>
<feature type="domain" description="DUF4910" evidence="2">
    <location>
        <begin position="13"/>
        <end position="349"/>
    </location>
</feature>
<dbReference type="Gene3D" id="3.40.630.10">
    <property type="entry name" value="Zn peptidases"/>
    <property type="match status" value="1"/>
</dbReference>
<evidence type="ECO:0000313" key="4">
    <source>
        <dbReference type="Proteomes" id="UP000547209"/>
    </source>
</evidence>
<name>A0A7X0RQB9_9BACL</name>
<dbReference type="InterPro" id="IPR032589">
    <property type="entry name" value="DUF4910"/>
</dbReference>
<dbReference type="Pfam" id="PF16254">
    <property type="entry name" value="DUF4910"/>
    <property type="match status" value="1"/>
</dbReference>
<dbReference type="RefSeq" id="WP_185143178.1">
    <property type="nucleotide sequence ID" value="NZ_JACJVP010000023.1"/>
</dbReference>
<evidence type="ECO:0000259" key="2">
    <source>
        <dbReference type="Pfam" id="PF16254"/>
    </source>
</evidence>
<dbReference type="InterPro" id="IPR032610">
    <property type="entry name" value="DUF2172"/>
</dbReference>
<dbReference type="SUPFAM" id="SSF53187">
    <property type="entry name" value="Zn-dependent exopeptidases"/>
    <property type="match status" value="1"/>
</dbReference>
<dbReference type="EMBL" id="JACJVP010000023">
    <property type="protein sequence ID" value="MBB6671702.1"/>
    <property type="molecule type" value="Genomic_DNA"/>
</dbReference>
<dbReference type="Proteomes" id="UP000547209">
    <property type="component" value="Unassembled WGS sequence"/>
</dbReference>
<dbReference type="Pfam" id="PF09940">
    <property type="entry name" value="DUF2172"/>
    <property type="match status" value="1"/>
</dbReference>
<gene>
    <name evidence="3" type="ORF">H7C19_13510</name>
</gene>
<dbReference type="AlphaFoldDB" id="A0A7X0RQB9"/>
<evidence type="ECO:0000259" key="1">
    <source>
        <dbReference type="Pfam" id="PF09940"/>
    </source>
</evidence>
<reference evidence="3 4" key="1">
    <citation type="submission" date="2020-08" db="EMBL/GenBank/DDBJ databases">
        <title>Cohnella phylogeny.</title>
        <authorList>
            <person name="Dunlap C."/>
        </authorList>
    </citation>
    <scope>NUCLEOTIDE SEQUENCE [LARGE SCALE GENOMIC DNA]</scope>
    <source>
        <strain evidence="3 4">DSM 28246</strain>
    </source>
</reference>
<dbReference type="Gene3D" id="3.50.30.90">
    <property type="match status" value="1"/>
</dbReference>